<reference evidence="8" key="5">
    <citation type="submission" date="2025-09" db="UniProtKB">
        <authorList>
            <consortium name="Ensembl"/>
        </authorList>
    </citation>
    <scope>IDENTIFICATION</scope>
</reference>
<evidence type="ECO:0000256" key="6">
    <source>
        <dbReference type="ARBA" id="ARBA00044953"/>
    </source>
</evidence>
<dbReference type="Ensembl" id="ENSEEET00000023532.2">
    <property type="protein sequence ID" value="ENSEEEP00000023272.2"/>
    <property type="gene ID" value="ENSEEEG00000011283.2"/>
</dbReference>
<gene>
    <name evidence="8" type="primary">FAM151A</name>
</gene>
<evidence type="ECO:0000256" key="3">
    <source>
        <dbReference type="ARBA" id="ARBA00022989"/>
    </source>
</evidence>
<keyword evidence="4" id="KW-0472">Membrane</keyword>
<dbReference type="InterPro" id="IPR019356">
    <property type="entry name" value="Menorin_dom"/>
</dbReference>
<dbReference type="GO" id="GO:0016020">
    <property type="term" value="C:membrane"/>
    <property type="evidence" value="ECO:0007669"/>
    <property type="project" value="UniProtKB-SubCell"/>
</dbReference>
<evidence type="ECO:0000313" key="8">
    <source>
        <dbReference type="Ensembl" id="ENSEEEP00000023272.2"/>
    </source>
</evidence>
<dbReference type="AlphaFoldDB" id="A0A4W4FGS2"/>
<dbReference type="GeneTree" id="ENSGT00530000063681"/>
<sequence>MLEFLLQNGEIKEKDGLSATWYHSANSKAEMNKALQTMILEADVNIQGHNTLNETNIPIMAHPPDIYSDNTLEEWLDAVLKSKKGIKLDFKSLQALEPSLDLLRKKNETGINRPVWLNADILHGPNVPNFWPVINFPDVTISPGWTVLYLPFYPNATYTQAMVEKMYDHVRHLPQKITFPVLAVMVKNGWPHLSWLLKQSSRYLNQQRQSSGMPHFN</sequence>
<dbReference type="PANTHER" id="PTHR21184">
    <property type="entry name" value="MENORIN (DENDRITIC BRANCHING PROTEIN)"/>
    <property type="match status" value="1"/>
</dbReference>
<dbReference type="Proteomes" id="UP000314983">
    <property type="component" value="Chromosome 7"/>
</dbReference>
<evidence type="ECO:0000256" key="5">
    <source>
        <dbReference type="ARBA" id="ARBA00044104"/>
    </source>
</evidence>
<dbReference type="GO" id="GO:0005615">
    <property type="term" value="C:extracellular space"/>
    <property type="evidence" value="ECO:0007669"/>
    <property type="project" value="TreeGrafter"/>
</dbReference>
<reference evidence="8" key="3">
    <citation type="submission" date="2020-05" db="EMBL/GenBank/DDBJ databases">
        <title>Electrophorus electricus (electric eel) genome, fEleEle1, primary haplotype.</title>
        <authorList>
            <person name="Myers G."/>
            <person name="Meyer A."/>
            <person name="Fedrigo O."/>
            <person name="Formenti G."/>
            <person name="Rhie A."/>
            <person name="Tracey A."/>
            <person name="Sims Y."/>
            <person name="Jarvis E.D."/>
        </authorList>
    </citation>
    <scope>NUCLEOTIDE SEQUENCE [LARGE SCALE GENOMIC DNA]</scope>
</reference>
<evidence type="ECO:0000256" key="1">
    <source>
        <dbReference type="ARBA" id="ARBA00004167"/>
    </source>
</evidence>
<evidence type="ECO:0000256" key="2">
    <source>
        <dbReference type="ARBA" id="ARBA00022692"/>
    </source>
</evidence>
<dbReference type="OMA" id="YMLEYLV"/>
<evidence type="ECO:0000256" key="4">
    <source>
        <dbReference type="ARBA" id="ARBA00023136"/>
    </source>
</evidence>
<keyword evidence="3" id="KW-1133">Transmembrane helix</keyword>
<evidence type="ECO:0000259" key="7">
    <source>
        <dbReference type="Pfam" id="PF10223"/>
    </source>
</evidence>
<dbReference type="Pfam" id="PF10223">
    <property type="entry name" value="Menorin_N"/>
    <property type="match status" value="1"/>
</dbReference>
<reference evidence="9" key="1">
    <citation type="journal article" date="2014" name="Science">
        <title>Nonhuman genetics. Genomic basis for the convergent evolution of electric organs.</title>
        <authorList>
            <person name="Gallant J.R."/>
            <person name="Traeger L.L."/>
            <person name="Volkening J.D."/>
            <person name="Moffett H."/>
            <person name="Chen P.H."/>
            <person name="Novina C.D."/>
            <person name="Phillips G.N.Jr."/>
            <person name="Anand R."/>
            <person name="Wells G.B."/>
            <person name="Pinch M."/>
            <person name="Guth R."/>
            <person name="Unguez G.A."/>
            <person name="Albert J.S."/>
            <person name="Zakon H.H."/>
            <person name="Samanta M.P."/>
            <person name="Sussman M.R."/>
        </authorList>
    </citation>
    <scope>NUCLEOTIDE SEQUENCE [LARGE SCALE GENOMIC DNA]</scope>
</reference>
<organism evidence="8 9">
    <name type="scientific">Electrophorus electricus</name>
    <name type="common">Electric eel</name>
    <name type="synonym">Gymnotus electricus</name>
    <dbReference type="NCBI Taxonomy" id="8005"/>
    <lineage>
        <taxon>Eukaryota</taxon>
        <taxon>Metazoa</taxon>
        <taxon>Chordata</taxon>
        <taxon>Craniata</taxon>
        <taxon>Vertebrata</taxon>
        <taxon>Euteleostomi</taxon>
        <taxon>Actinopterygii</taxon>
        <taxon>Neopterygii</taxon>
        <taxon>Teleostei</taxon>
        <taxon>Ostariophysi</taxon>
        <taxon>Gymnotiformes</taxon>
        <taxon>Gymnotoidei</taxon>
        <taxon>Gymnotidae</taxon>
        <taxon>Electrophorus</taxon>
    </lineage>
</organism>
<evidence type="ECO:0000313" key="9">
    <source>
        <dbReference type="Proteomes" id="UP000314983"/>
    </source>
</evidence>
<keyword evidence="2" id="KW-0812">Transmembrane</keyword>
<comment type="subcellular location">
    <subcellularLocation>
        <location evidence="1">Membrane</location>
        <topology evidence="1">Single-pass membrane protein</topology>
    </subcellularLocation>
</comment>
<feature type="domain" description="Menorin-like" evidence="7">
    <location>
        <begin position="15"/>
        <end position="203"/>
    </location>
</feature>
<proteinExistence type="inferred from homology"/>
<comment type="similarity">
    <text evidence="6">Belongs to the menorin family.</text>
</comment>
<dbReference type="PANTHER" id="PTHR21184:SF4">
    <property type="entry name" value="PROTEIN FAM151A"/>
    <property type="match status" value="1"/>
</dbReference>
<name>A0A4W4FGS2_ELEEL</name>
<reference evidence="9" key="2">
    <citation type="journal article" date="2017" name="Sci. Adv.">
        <title>A tail of two voltages: Proteomic comparison of the three electric organs of the electric eel.</title>
        <authorList>
            <person name="Traeger L.L."/>
            <person name="Sabat G."/>
            <person name="Barrett-Wilt G.A."/>
            <person name="Wells G.B."/>
            <person name="Sussman M.R."/>
        </authorList>
    </citation>
    <scope>NUCLEOTIDE SEQUENCE [LARGE SCALE GENOMIC DNA]</scope>
</reference>
<accession>A0A4W4FGS2</accession>
<reference evidence="8" key="4">
    <citation type="submission" date="2025-08" db="UniProtKB">
        <authorList>
            <consortium name="Ensembl"/>
        </authorList>
    </citation>
    <scope>IDENTIFICATION</scope>
</reference>
<keyword evidence="9" id="KW-1185">Reference proteome</keyword>
<protein>
    <recommendedName>
        <fullName evidence="5">Protein FAM151A</fullName>
    </recommendedName>
</protein>